<dbReference type="AlphaFoldDB" id="A0A0A2C4D7"/>
<organism evidence="1 2">
    <name type="scientific">Prochlorococcus marinus str. PAC1</name>
    <dbReference type="NCBI Taxonomy" id="59924"/>
    <lineage>
        <taxon>Bacteria</taxon>
        <taxon>Bacillati</taxon>
        <taxon>Cyanobacteriota</taxon>
        <taxon>Cyanophyceae</taxon>
        <taxon>Synechococcales</taxon>
        <taxon>Prochlorococcaceae</taxon>
        <taxon>Prochlorococcus</taxon>
    </lineage>
</organism>
<name>A0A0A2C4D7_PROMR</name>
<accession>A0A0A2C4D7</accession>
<gene>
    <name evidence="1" type="ORF">EV03_0689</name>
</gene>
<comment type="caution">
    <text evidence="1">The sequence shown here is derived from an EMBL/GenBank/DDBJ whole genome shotgun (WGS) entry which is preliminary data.</text>
</comment>
<evidence type="ECO:0000313" key="2">
    <source>
        <dbReference type="Proteomes" id="UP000030392"/>
    </source>
</evidence>
<evidence type="ECO:0000313" key="1">
    <source>
        <dbReference type="EMBL" id="KGG21216.1"/>
    </source>
</evidence>
<dbReference type="EMBL" id="JNAX01000009">
    <property type="protein sequence ID" value="KGG21216.1"/>
    <property type="molecule type" value="Genomic_DNA"/>
</dbReference>
<dbReference type="Proteomes" id="UP000030392">
    <property type="component" value="Unassembled WGS sequence"/>
</dbReference>
<protein>
    <submittedName>
        <fullName evidence="1">Uncharacterized protein</fullName>
    </submittedName>
</protein>
<proteinExistence type="predicted"/>
<sequence length="46" mass="5353">MNKKKSCRLKRSFCWKKVMKSIKTLFPFIAALGVLFLGSNSEMKKK</sequence>
<reference evidence="2" key="1">
    <citation type="journal article" date="2014" name="Sci. Data">
        <title>Genomes of diverse isolates of the marine cyanobacterium Prochlorococcus.</title>
        <authorList>
            <person name="Biller S."/>
            <person name="Berube P."/>
            <person name="Thompson J."/>
            <person name="Kelly L."/>
            <person name="Roggensack S."/>
            <person name="Awad L."/>
            <person name="Roache-Johnson K."/>
            <person name="Ding H."/>
            <person name="Giovannoni S.J."/>
            <person name="Moore L.R."/>
            <person name="Chisholm S.W."/>
        </authorList>
    </citation>
    <scope>NUCLEOTIDE SEQUENCE [LARGE SCALE GENOMIC DNA]</scope>
    <source>
        <strain evidence="2">PAC1</strain>
    </source>
</reference>